<dbReference type="PANTHER" id="PTHR10333">
    <property type="entry name" value="INHIBITOR OF GROWTH PROTEIN"/>
    <property type="match status" value="1"/>
</dbReference>
<proteinExistence type="inferred from homology"/>
<keyword evidence="5 9" id="KW-0862">Zinc</keyword>
<keyword evidence="6" id="KW-0156">Chromatin regulator</keyword>
<feature type="binding site" evidence="9">
    <location>
        <position position="92"/>
    </location>
    <ligand>
        <name>Zn(2+)</name>
        <dbReference type="ChEBI" id="CHEBI:29105"/>
        <label>2</label>
    </ligand>
</feature>
<dbReference type="GO" id="GO:0005634">
    <property type="term" value="C:nucleus"/>
    <property type="evidence" value="ECO:0007669"/>
    <property type="project" value="UniProtKB-SubCell"/>
</dbReference>
<keyword evidence="13" id="KW-1185">Reference proteome</keyword>
<dbReference type="InterPro" id="IPR028651">
    <property type="entry name" value="ING_fam"/>
</dbReference>
<evidence type="ECO:0000256" key="2">
    <source>
        <dbReference type="ARBA" id="ARBA00010210"/>
    </source>
</evidence>
<dbReference type="Gene3D" id="3.30.40.10">
    <property type="entry name" value="Zinc/RING finger domain, C3HC4 (zinc finger)"/>
    <property type="match status" value="1"/>
</dbReference>
<name>A0A0C3BQ24_SERVB</name>
<feature type="site" description="Histone H3K4me3 binding" evidence="8">
    <location>
        <position position="47"/>
    </location>
</feature>
<accession>A0A0C3BQ24</accession>
<evidence type="ECO:0000256" key="5">
    <source>
        <dbReference type="ARBA" id="ARBA00022833"/>
    </source>
</evidence>
<comment type="subcellular location">
    <subcellularLocation>
        <location evidence="1">Nucleus</location>
    </subcellularLocation>
</comment>
<keyword evidence="7" id="KW-0539">Nucleus</keyword>
<reference evidence="12 13" key="1">
    <citation type="submission" date="2014-04" db="EMBL/GenBank/DDBJ databases">
        <authorList>
            <consortium name="DOE Joint Genome Institute"/>
            <person name="Kuo A."/>
            <person name="Zuccaro A."/>
            <person name="Kohler A."/>
            <person name="Nagy L.G."/>
            <person name="Floudas D."/>
            <person name="Copeland A."/>
            <person name="Barry K.W."/>
            <person name="Cichocki N."/>
            <person name="Veneault-Fourrey C."/>
            <person name="LaButti K."/>
            <person name="Lindquist E.A."/>
            <person name="Lipzen A."/>
            <person name="Lundell T."/>
            <person name="Morin E."/>
            <person name="Murat C."/>
            <person name="Sun H."/>
            <person name="Tunlid A."/>
            <person name="Henrissat B."/>
            <person name="Grigoriev I.V."/>
            <person name="Hibbett D.S."/>
            <person name="Martin F."/>
            <person name="Nordberg H.P."/>
            <person name="Cantor M.N."/>
            <person name="Hua S.X."/>
        </authorList>
    </citation>
    <scope>NUCLEOTIDE SEQUENCE [LARGE SCALE GENOMIC DNA]</scope>
    <source>
        <strain evidence="12 13">MAFF 305830</strain>
    </source>
</reference>
<feature type="binding site" evidence="9">
    <location>
        <position position="48"/>
    </location>
    <ligand>
        <name>Zn(2+)</name>
        <dbReference type="ChEBI" id="CHEBI:29105"/>
        <label>1</label>
    </ligand>
</feature>
<dbReference type="OrthoDB" id="3257011at2759"/>
<feature type="site" description="Histone H3K4me3 binding" evidence="8">
    <location>
        <position position="62"/>
    </location>
</feature>
<dbReference type="GO" id="GO:0000785">
    <property type="term" value="C:chromatin"/>
    <property type="evidence" value="ECO:0007669"/>
    <property type="project" value="UniProtKB-ARBA"/>
</dbReference>
<evidence type="ECO:0000256" key="6">
    <source>
        <dbReference type="ARBA" id="ARBA00022853"/>
    </source>
</evidence>
<dbReference type="InterPro" id="IPR019786">
    <property type="entry name" value="Zinc_finger_PHD-type_CS"/>
</dbReference>
<protein>
    <recommendedName>
        <fullName evidence="11">PHD-type domain-containing protein</fullName>
    </recommendedName>
</protein>
<gene>
    <name evidence="12" type="ORF">M408DRAFT_91663</name>
</gene>
<dbReference type="PANTHER" id="PTHR10333:SF42">
    <property type="entry name" value="INHIBITOR OF GROWTH PROTEIN 5"/>
    <property type="match status" value="1"/>
</dbReference>
<dbReference type="EMBL" id="KN824277">
    <property type="protein sequence ID" value="KIM34174.1"/>
    <property type="molecule type" value="Genomic_DNA"/>
</dbReference>
<feature type="site" description="Histone H3K4me3 binding" evidence="8">
    <location>
        <position position="58"/>
    </location>
</feature>
<keyword evidence="3 9" id="KW-0479">Metal-binding</keyword>
<dbReference type="SUPFAM" id="SSF57903">
    <property type="entry name" value="FYVE/PHD zinc finger"/>
    <property type="match status" value="1"/>
</dbReference>
<evidence type="ECO:0000256" key="3">
    <source>
        <dbReference type="ARBA" id="ARBA00022723"/>
    </source>
</evidence>
<evidence type="ECO:0000313" key="12">
    <source>
        <dbReference type="EMBL" id="KIM34174.1"/>
    </source>
</evidence>
<keyword evidence="4 10" id="KW-0863">Zinc-finger</keyword>
<dbReference type="InterPro" id="IPR013083">
    <property type="entry name" value="Znf_RING/FYVE/PHD"/>
</dbReference>
<reference evidence="13" key="2">
    <citation type="submission" date="2015-01" db="EMBL/GenBank/DDBJ databases">
        <title>Evolutionary Origins and Diversification of the Mycorrhizal Mutualists.</title>
        <authorList>
            <consortium name="DOE Joint Genome Institute"/>
            <consortium name="Mycorrhizal Genomics Consortium"/>
            <person name="Kohler A."/>
            <person name="Kuo A."/>
            <person name="Nagy L.G."/>
            <person name="Floudas D."/>
            <person name="Copeland A."/>
            <person name="Barry K.W."/>
            <person name="Cichocki N."/>
            <person name="Veneault-Fourrey C."/>
            <person name="LaButti K."/>
            <person name="Lindquist E.A."/>
            <person name="Lipzen A."/>
            <person name="Lundell T."/>
            <person name="Morin E."/>
            <person name="Murat C."/>
            <person name="Riley R."/>
            <person name="Ohm R."/>
            <person name="Sun H."/>
            <person name="Tunlid A."/>
            <person name="Henrissat B."/>
            <person name="Grigoriev I.V."/>
            <person name="Hibbett D.S."/>
            <person name="Martin F."/>
        </authorList>
    </citation>
    <scope>NUCLEOTIDE SEQUENCE [LARGE SCALE GENOMIC DNA]</scope>
    <source>
        <strain evidence="13">MAFF 305830</strain>
    </source>
</reference>
<dbReference type="Proteomes" id="UP000054097">
    <property type="component" value="Unassembled WGS sequence"/>
</dbReference>
<feature type="binding site" evidence="9">
    <location>
        <position position="66"/>
    </location>
    <ligand>
        <name>Zn(2+)</name>
        <dbReference type="ChEBI" id="CHEBI:29105"/>
        <label>2</label>
    </ligand>
</feature>
<feature type="binding site" evidence="9">
    <location>
        <position position="61"/>
    </location>
    <ligand>
        <name>Zn(2+)</name>
        <dbReference type="ChEBI" id="CHEBI:29105"/>
        <label>2</label>
    </ligand>
</feature>
<feature type="site" description="Histone H3K4me3 binding" evidence="8">
    <location>
        <position position="70"/>
    </location>
</feature>
<dbReference type="AlphaFoldDB" id="A0A0C3BQ24"/>
<dbReference type="GO" id="GO:0008270">
    <property type="term" value="F:zinc ion binding"/>
    <property type="evidence" value="ECO:0007669"/>
    <property type="project" value="UniProtKB-KW"/>
</dbReference>
<dbReference type="HOGENOM" id="CLU_1571594_0_0_1"/>
<evidence type="ECO:0000259" key="11">
    <source>
        <dbReference type="PROSITE" id="PS50016"/>
    </source>
</evidence>
<dbReference type="PROSITE" id="PS01359">
    <property type="entry name" value="ZF_PHD_1"/>
    <property type="match status" value="1"/>
</dbReference>
<comment type="similarity">
    <text evidence="2">Belongs to the ING family.</text>
</comment>
<feature type="binding site" evidence="9">
    <location>
        <position position="72"/>
    </location>
    <ligand>
        <name>Zn(2+)</name>
        <dbReference type="ChEBI" id="CHEBI:29105"/>
        <label>1</label>
    </ligand>
</feature>
<dbReference type="GO" id="GO:0006325">
    <property type="term" value="P:chromatin organization"/>
    <property type="evidence" value="ECO:0007669"/>
    <property type="project" value="UniProtKB-KW"/>
</dbReference>
<evidence type="ECO:0000256" key="9">
    <source>
        <dbReference type="PIRSR" id="PIRSR628651-51"/>
    </source>
</evidence>
<organism evidence="12 13">
    <name type="scientific">Serendipita vermifera MAFF 305830</name>
    <dbReference type="NCBI Taxonomy" id="933852"/>
    <lineage>
        <taxon>Eukaryota</taxon>
        <taxon>Fungi</taxon>
        <taxon>Dikarya</taxon>
        <taxon>Basidiomycota</taxon>
        <taxon>Agaricomycotina</taxon>
        <taxon>Agaricomycetes</taxon>
        <taxon>Sebacinales</taxon>
        <taxon>Serendipitaceae</taxon>
        <taxon>Serendipita</taxon>
    </lineage>
</organism>
<feature type="binding site" evidence="9">
    <location>
        <position position="75"/>
    </location>
    <ligand>
        <name>Zn(2+)</name>
        <dbReference type="ChEBI" id="CHEBI:29105"/>
        <label>1</label>
    </ligand>
</feature>
<dbReference type="InterPro" id="IPR011011">
    <property type="entry name" value="Znf_FYVE_PHD"/>
</dbReference>
<evidence type="ECO:0000256" key="1">
    <source>
        <dbReference type="ARBA" id="ARBA00004123"/>
    </source>
</evidence>
<evidence type="ECO:0000256" key="10">
    <source>
        <dbReference type="PROSITE-ProRule" id="PRU00146"/>
    </source>
</evidence>
<evidence type="ECO:0000313" key="13">
    <source>
        <dbReference type="Proteomes" id="UP000054097"/>
    </source>
</evidence>
<feature type="domain" description="PHD-type" evidence="11">
    <location>
        <begin position="45"/>
        <end position="95"/>
    </location>
</feature>
<feature type="binding site" evidence="9">
    <location>
        <position position="50"/>
    </location>
    <ligand>
        <name>Zn(2+)</name>
        <dbReference type="ChEBI" id="CHEBI:29105"/>
        <label>1</label>
    </ligand>
</feature>
<evidence type="ECO:0000256" key="8">
    <source>
        <dbReference type="PIRSR" id="PIRSR628651-50"/>
    </source>
</evidence>
<sequence>MNTLAGNEVDEWRRFRLITVVNLLHWYKFREGVGIANNQIIDEGKPYCICGRPNFGMMIGCDDAGCEFKWFHLACISTTGTPPQSDFVCPSCRTRKVITTEGLSLSSRMRQGSGATGRRVGGRVFSPTTGVDIFKRGSEEVLARFLMQDPSGWGGTRDASQGPPTPSVIQ</sequence>
<evidence type="ECO:0000256" key="7">
    <source>
        <dbReference type="ARBA" id="ARBA00023242"/>
    </source>
</evidence>
<dbReference type="SMART" id="SM00249">
    <property type="entry name" value="PHD"/>
    <property type="match status" value="1"/>
</dbReference>
<feature type="binding site" evidence="9">
    <location>
        <position position="89"/>
    </location>
    <ligand>
        <name>Zn(2+)</name>
        <dbReference type="ChEBI" id="CHEBI:29105"/>
        <label>2</label>
    </ligand>
</feature>
<dbReference type="PROSITE" id="PS50016">
    <property type="entry name" value="ZF_PHD_2"/>
    <property type="match status" value="1"/>
</dbReference>
<dbReference type="InterPro" id="IPR001965">
    <property type="entry name" value="Znf_PHD"/>
</dbReference>
<evidence type="ECO:0000256" key="4">
    <source>
        <dbReference type="ARBA" id="ARBA00022771"/>
    </source>
</evidence>
<dbReference type="STRING" id="933852.A0A0C3BQ24"/>
<dbReference type="InterPro" id="IPR019787">
    <property type="entry name" value="Znf_PHD-finger"/>
</dbReference>